<feature type="domain" description="HTH gntR-type" evidence="4">
    <location>
        <begin position="15"/>
        <end position="83"/>
    </location>
</feature>
<evidence type="ECO:0000256" key="2">
    <source>
        <dbReference type="ARBA" id="ARBA00023125"/>
    </source>
</evidence>
<evidence type="ECO:0000259" key="4">
    <source>
        <dbReference type="PROSITE" id="PS50949"/>
    </source>
</evidence>
<dbReference type="GO" id="GO:0003700">
    <property type="term" value="F:DNA-binding transcription factor activity"/>
    <property type="evidence" value="ECO:0007669"/>
    <property type="project" value="InterPro"/>
</dbReference>
<dbReference type="PANTHER" id="PTHR44846:SF17">
    <property type="entry name" value="GNTR-FAMILY TRANSCRIPTIONAL REGULATOR"/>
    <property type="match status" value="1"/>
</dbReference>
<dbReference type="Gene3D" id="3.40.1410.10">
    <property type="entry name" value="Chorismate lyase-like"/>
    <property type="match status" value="1"/>
</dbReference>
<dbReference type="GO" id="GO:0045892">
    <property type="term" value="P:negative regulation of DNA-templated transcription"/>
    <property type="evidence" value="ECO:0007669"/>
    <property type="project" value="TreeGrafter"/>
</dbReference>
<evidence type="ECO:0000256" key="1">
    <source>
        <dbReference type="ARBA" id="ARBA00023015"/>
    </source>
</evidence>
<keyword evidence="2" id="KW-0238">DNA-binding</keyword>
<dbReference type="RefSeq" id="WP_145772594.1">
    <property type="nucleotide sequence ID" value="NZ_BAAATQ010000277.1"/>
</dbReference>
<dbReference type="OrthoDB" id="3194402at2"/>
<dbReference type="Pfam" id="PF00392">
    <property type="entry name" value="GntR"/>
    <property type="match status" value="1"/>
</dbReference>
<dbReference type="GO" id="GO:0003677">
    <property type="term" value="F:DNA binding"/>
    <property type="evidence" value="ECO:0007669"/>
    <property type="project" value="UniProtKB-KW"/>
</dbReference>
<dbReference type="Pfam" id="PF07702">
    <property type="entry name" value="UTRA"/>
    <property type="match status" value="1"/>
</dbReference>
<proteinExistence type="predicted"/>
<dbReference type="EMBL" id="VLKE01000001">
    <property type="protein sequence ID" value="TWH65212.1"/>
    <property type="molecule type" value="Genomic_DNA"/>
</dbReference>
<reference evidence="5 6" key="1">
    <citation type="submission" date="2019-07" db="EMBL/GenBank/DDBJ databases">
        <title>R&amp;d 2014.</title>
        <authorList>
            <person name="Klenk H.-P."/>
        </authorList>
    </citation>
    <scope>NUCLEOTIDE SEQUENCE [LARGE SCALE GENOMIC DNA]</scope>
    <source>
        <strain evidence="5 6">DSM 43868</strain>
    </source>
</reference>
<dbReference type="Proteomes" id="UP000319825">
    <property type="component" value="Unassembled WGS sequence"/>
</dbReference>
<keyword evidence="3" id="KW-0804">Transcription</keyword>
<dbReference type="PANTHER" id="PTHR44846">
    <property type="entry name" value="MANNOSYL-D-GLYCERATE TRANSPORT/METABOLISM SYSTEM REPRESSOR MNGR-RELATED"/>
    <property type="match status" value="1"/>
</dbReference>
<comment type="caution">
    <text evidence="5">The sequence shown here is derived from an EMBL/GenBank/DDBJ whole genome shotgun (WGS) entry which is preliminary data.</text>
</comment>
<dbReference type="InterPro" id="IPR036390">
    <property type="entry name" value="WH_DNA-bd_sf"/>
</dbReference>
<sequence length="246" mass="27355">MTNPLQIVVDRSSPIPLYFQVAEQIEAAINQGVLTPGEKVENEVTLAAELGLSRPTMRQAIQTLVNKGLVVRKRGVGTQVVQSKVRRSVGLTSLYDDLASANQDPRSEILRLERIVADEPACTALALDSGDKVWHLRRLRFIGEEPLAIMTNYIPATVADLESFDLENGGLYGSLRQHGVHMQVARQRIGARRAEGDEARLLRQARGAPLLTMSRTSYDSAGRIVEYCNHVYRPDLYSFETTLVDR</sequence>
<gene>
    <name evidence="5" type="ORF">JD77_00147</name>
</gene>
<keyword evidence="6" id="KW-1185">Reference proteome</keyword>
<dbReference type="Gene3D" id="1.10.10.10">
    <property type="entry name" value="Winged helix-like DNA-binding domain superfamily/Winged helix DNA-binding domain"/>
    <property type="match status" value="1"/>
</dbReference>
<dbReference type="InterPro" id="IPR036388">
    <property type="entry name" value="WH-like_DNA-bd_sf"/>
</dbReference>
<organism evidence="5 6">
    <name type="scientific">Micromonospora olivasterospora</name>
    <dbReference type="NCBI Taxonomy" id="1880"/>
    <lineage>
        <taxon>Bacteria</taxon>
        <taxon>Bacillati</taxon>
        <taxon>Actinomycetota</taxon>
        <taxon>Actinomycetes</taxon>
        <taxon>Micromonosporales</taxon>
        <taxon>Micromonosporaceae</taxon>
        <taxon>Micromonospora</taxon>
    </lineage>
</organism>
<accession>A0A562I2N3</accession>
<dbReference type="SUPFAM" id="SSF46785">
    <property type="entry name" value="Winged helix' DNA-binding domain"/>
    <property type="match status" value="1"/>
</dbReference>
<dbReference type="InterPro" id="IPR011663">
    <property type="entry name" value="UTRA"/>
</dbReference>
<name>A0A562I2N3_MICOL</name>
<dbReference type="InterPro" id="IPR028978">
    <property type="entry name" value="Chorismate_lyase_/UTRA_dom_sf"/>
</dbReference>
<dbReference type="PRINTS" id="PR00035">
    <property type="entry name" value="HTHGNTR"/>
</dbReference>
<evidence type="ECO:0000313" key="6">
    <source>
        <dbReference type="Proteomes" id="UP000319825"/>
    </source>
</evidence>
<dbReference type="CDD" id="cd07377">
    <property type="entry name" value="WHTH_GntR"/>
    <property type="match status" value="1"/>
</dbReference>
<evidence type="ECO:0000313" key="5">
    <source>
        <dbReference type="EMBL" id="TWH65212.1"/>
    </source>
</evidence>
<dbReference type="AlphaFoldDB" id="A0A562I2N3"/>
<dbReference type="SUPFAM" id="SSF64288">
    <property type="entry name" value="Chorismate lyase-like"/>
    <property type="match status" value="1"/>
</dbReference>
<dbReference type="PROSITE" id="PS50949">
    <property type="entry name" value="HTH_GNTR"/>
    <property type="match status" value="1"/>
</dbReference>
<evidence type="ECO:0000256" key="3">
    <source>
        <dbReference type="ARBA" id="ARBA00023163"/>
    </source>
</evidence>
<dbReference type="InterPro" id="IPR050679">
    <property type="entry name" value="Bact_HTH_transcr_reg"/>
</dbReference>
<dbReference type="SMART" id="SM00345">
    <property type="entry name" value="HTH_GNTR"/>
    <property type="match status" value="1"/>
</dbReference>
<dbReference type="InterPro" id="IPR000524">
    <property type="entry name" value="Tscrpt_reg_HTH_GntR"/>
</dbReference>
<dbReference type="SMART" id="SM00866">
    <property type="entry name" value="UTRA"/>
    <property type="match status" value="1"/>
</dbReference>
<protein>
    <submittedName>
        <fullName evidence="5">Transcriptional regulator, GntR family</fullName>
    </submittedName>
</protein>
<keyword evidence="1" id="KW-0805">Transcription regulation</keyword>